<dbReference type="Proteomes" id="UP000663570">
    <property type="component" value="Chromosome"/>
</dbReference>
<dbReference type="EMBL" id="CP071060">
    <property type="protein sequence ID" value="QSI77149.1"/>
    <property type="molecule type" value="Genomic_DNA"/>
</dbReference>
<dbReference type="InterPro" id="IPR029787">
    <property type="entry name" value="Nucleotide_cyclase"/>
</dbReference>
<dbReference type="InterPro" id="IPR050469">
    <property type="entry name" value="Diguanylate_Cyclase"/>
</dbReference>
<proteinExistence type="predicted"/>
<evidence type="ECO:0000256" key="3">
    <source>
        <dbReference type="SAM" id="Phobius"/>
    </source>
</evidence>
<dbReference type="InterPro" id="IPR043128">
    <property type="entry name" value="Rev_trsase/Diguanyl_cyclase"/>
</dbReference>
<keyword evidence="6" id="KW-1185">Reference proteome</keyword>
<accession>A0ABX7M900</accession>
<feature type="transmembrane region" description="Helical" evidence="3">
    <location>
        <begin position="60"/>
        <end position="85"/>
    </location>
</feature>
<evidence type="ECO:0000313" key="5">
    <source>
        <dbReference type="EMBL" id="QSI77149.1"/>
    </source>
</evidence>
<dbReference type="InterPro" id="IPR000160">
    <property type="entry name" value="GGDEF_dom"/>
</dbReference>
<evidence type="ECO:0000256" key="1">
    <source>
        <dbReference type="ARBA" id="ARBA00012528"/>
    </source>
</evidence>
<feature type="transmembrane region" description="Helical" evidence="3">
    <location>
        <begin position="32"/>
        <end position="54"/>
    </location>
</feature>
<dbReference type="Pfam" id="PF00990">
    <property type="entry name" value="GGDEF"/>
    <property type="match status" value="1"/>
</dbReference>
<protein>
    <recommendedName>
        <fullName evidence="1">diguanylate cyclase</fullName>
        <ecNumber evidence="1">2.7.7.65</ecNumber>
    </recommendedName>
</protein>
<dbReference type="EC" id="2.7.7.65" evidence="1"/>
<keyword evidence="3" id="KW-0472">Membrane</keyword>
<evidence type="ECO:0000313" key="6">
    <source>
        <dbReference type="Proteomes" id="UP000663570"/>
    </source>
</evidence>
<feature type="domain" description="GGDEF" evidence="4">
    <location>
        <begin position="129"/>
        <end position="249"/>
    </location>
</feature>
<name>A0ABX7M900_9RHOO</name>
<dbReference type="CDD" id="cd01949">
    <property type="entry name" value="GGDEF"/>
    <property type="match status" value="1"/>
</dbReference>
<gene>
    <name evidence="5" type="ORF">JY500_00420</name>
</gene>
<dbReference type="NCBIfam" id="TIGR00254">
    <property type="entry name" value="GGDEF"/>
    <property type="match status" value="1"/>
</dbReference>
<dbReference type="PANTHER" id="PTHR45138:SF9">
    <property type="entry name" value="DIGUANYLATE CYCLASE DGCM-RELATED"/>
    <property type="match status" value="1"/>
</dbReference>
<keyword evidence="3" id="KW-0812">Transmembrane</keyword>
<keyword evidence="3" id="KW-1133">Transmembrane helix</keyword>
<evidence type="ECO:0000256" key="2">
    <source>
        <dbReference type="ARBA" id="ARBA00034247"/>
    </source>
</evidence>
<dbReference type="RefSeq" id="WP_206254681.1">
    <property type="nucleotide sequence ID" value="NZ_CP071060.1"/>
</dbReference>
<comment type="catalytic activity">
    <reaction evidence="2">
        <text>2 GTP = 3',3'-c-di-GMP + 2 diphosphate</text>
        <dbReference type="Rhea" id="RHEA:24898"/>
        <dbReference type="ChEBI" id="CHEBI:33019"/>
        <dbReference type="ChEBI" id="CHEBI:37565"/>
        <dbReference type="ChEBI" id="CHEBI:58805"/>
        <dbReference type="EC" id="2.7.7.65"/>
    </reaction>
</comment>
<reference evidence="5 6" key="1">
    <citation type="submission" date="2021-02" db="EMBL/GenBank/DDBJ databases">
        <title>Niveibacterium changnyeongensis HC41.</title>
        <authorList>
            <person name="Kang M."/>
        </authorList>
    </citation>
    <scope>NUCLEOTIDE SEQUENCE [LARGE SCALE GENOMIC DNA]</scope>
    <source>
        <strain evidence="5 6">HC41</strain>
    </source>
</reference>
<dbReference type="PANTHER" id="PTHR45138">
    <property type="entry name" value="REGULATORY COMPONENTS OF SENSORY TRANSDUCTION SYSTEM"/>
    <property type="match status" value="1"/>
</dbReference>
<dbReference type="SUPFAM" id="SSF55073">
    <property type="entry name" value="Nucleotide cyclase"/>
    <property type="match status" value="1"/>
</dbReference>
<evidence type="ECO:0000259" key="4">
    <source>
        <dbReference type="PROSITE" id="PS50887"/>
    </source>
</evidence>
<dbReference type="Gene3D" id="3.30.70.270">
    <property type="match status" value="1"/>
</dbReference>
<dbReference type="PROSITE" id="PS50887">
    <property type="entry name" value="GGDEF"/>
    <property type="match status" value="1"/>
</dbReference>
<sequence>MDVLHDTARPAQGSGLGQVADTLMHLGPRRGLLLATAFAVLLSLALTLAAYVVVGRLPGVAPLLIAALAPLIVIPLCVAPFLRLLHTLESMRMELARLSQIDETTHTYNRRFFLQMAQREFDRARRYHHPLAIVMLEIEDFAAIVARHGHVASDAVLRRMAGIALGSTRTLDVVARFEGARFALLLPETDGAAADLVATRLAHELAGDPVQWTGGEIIASARSGSAQLQPEDEALDSVLRRAELAQRRH</sequence>
<dbReference type="SMART" id="SM00267">
    <property type="entry name" value="GGDEF"/>
    <property type="match status" value="1"/>
</dbReference>
<organism evidence="5 6">
    <name type="scientific">Niveibacterium microcysteis</name>
    <dbReference type="NCBI Taxonomy" id="2811415"/>
    <lineage>
        <taxon>Bacteria</taxon>
        <taxon>Pseudomonadati</taxon>
        <taxon>Pseudomonadota</taxon>
        <taxon>Betaproteobacteria</taxon>
        <taxon>Rhodocyclales</taxon>
        <taxon>Rhodocyclaceae</taxon>
        <taxon>Niveibacterium</taxon>
    </lineage>
</organism>